<reference evidence="1 2" key="1">
    <citation type="submission" date="2016-12" db="EMBL/GenBank/DDBJ databases">
        <authorList>
            <person name="Song W.-J."/>
            <person name="Kurnit D.M."/>
        </authorList>
    </citation>
    <scope>NUCLEOTIDE SEQUENCE [LARGE SCALE GENOMIC DNA]</scope>
    <source>
        <strain evidence="1 2">STM7296</strain>
    </source>
</reference>
<dbReference type="AlphaFoldDB" id="A0A1N7RSV3"/>
<gene>
    <name evidence="1" type="ORF">BN2475_140057</name>
</gene>
<sequence>MGLQNIDLNRGNSTDILVGAYRDKAAARRYFKEAIEQNGEHETLARHFSAL</sequence>
<name>A0A1N7RSV3_9BURK</name>
<keyword evidence="2" id="KW-1185">Reference proteome</keyword>
<dbReference type="Proteomes" id="UP000187012">
    <property type="component" value="Unassembled WGS sequence"/>
</dbReference>
<evidence type="ECO:0000313" key="1">
    <source>
        <dbReference type="EMBL" id="SIT38194.1"/>
    </source>
</evidence>
<dbReference type="EMBL" id="CYGX02000014">
    <property type="protein sequence ID" value="SIT38194.1"/>
    <property type="molecule type" value="Genomic_DNA"/>
</dbReference>
<proteinExistence type="predicted"/>
<protein>
    <submittedName>
        <fullName evidence="1">Uncharacterized protein</fullName>
    </submittedName>
</protein>
<organism evidence="1 2">
    <name type="scientific">Paraburkholderia ribeironis</name>
    <dbReference type="NCBI Taxonomy" id="1247936"/>
    <lineage>
        <taxon>Bacteria</taxon>
        <taxon>Pseudomonadati</taxon>
        <taxon>Pseudomonadota</taxon>
        <taxon>Betaproteobacteria</taxon>
        <taxon>Burkholderiales</taxon>
        <taxon>Burkholderiaceae</taxon>
        <taxon>Paraburkholderia</taxon>
    </lineage>
</organism>
<accession>A0A1N7RSV3</accession>
<evidence type="ECO:0000313" key="2">
    <source>
        <dbReference type="Proteomes" id="UP000187012"/>
    </source>
</evidence>